<keyword evidence="1" id="KW-0479">Metal-binding</keyword>
<evidence type="ECO:0000313" key="3">
    <source>
        <dbReference type="Proteomes" id="UP000823775"/>
    </source>
</evidence>
<sequence>MGIMPIKESESLDSFFDGYVHKHTSFKEFVDKYDLALQRKHLKEAMTDMESRSSSFDLKTKCKFELQLSRIFTKEIFNKFQTEVEGIYSCFNTRQVNINGPIMTFVVKERVESEGSEKEIRQLRFSMRQHK</sequence>
<evidence type="ECO:0000313" key="2">
    <source>
        <dbReference type="EMBL" id="MCE3052088.1"/>
    </source>
</evidence>
<keyword evidence="1" id="KW-0539">Nucleus</keyword>
<proteinExistence type="inferred from homology"/>
<protein>
    <recommendedName>
        <fullName evidence="1">Protein FAR1-RELATED SEQUENCE</fullName>
    </recommendedName>
</protein>
<dbReference type="PANTHER" id="PTHR31669">
    <property type="entry name" value="PROTEIN FAR1-RELATED SEQUENCE 10-RELATED"/>
    <property type="match status" value="1"/>
</dbReference>
<dbReference type="PANTHER" id="PTHR31669:SF88">
    <property type="entry name" value="PROTEIN FAR1-RELATED SEQUENCE"/>
    <property type="match status" value="1"/>
</dbReference>
<comment type="caution">
    <text evidence="2">The sequence shown here is derived from an EMBL/GenBank/DDBJ whole genome shotgun (WGS) entry which is preliminary data.</text>
</comment>
<gene>
    <name evidence="2" type="ORF">HAX54_051577</name>
</gene>
<keyword evidence="1" id="KW-0863">Zinc-finger</keyword>
<comment type="function">
    <text evidence="1">Putative transcription activator involved in regulating light control of development.</text>
</comment>
<evidence type="ECO:0000256" key="1">
    <source>
        <dbReference type="RuleBase" id="RU367018"/>
    </source>
</evidence>
<dbReference type="Proteomes" id="UP000823775">
    <property type="component" value="Unassembled WGS sequence"/>
</dbReference>
<comment type="subcellular location">
    <subcellularLocation>
        <location evidence="1">Nucleus</location>
    </subcellularLocation>
</comment>
<accession>A0ABS8WMN4</accession>
<keyword evidence="1" id="KW-0862">Zinc</keyword>
<name>A0ABS8WMN4_DATST</name>
<comment type="similarity">
    <text evidence="1">Belongs to the FHY3/FAR1 family.</text>
</comment>
<keyword evidence="3" id="KW-1185">Reference proteome</keyword>
<organism evidence="2 3">
    <name type="scientific">Datura stramonium</name>
    <name type="common">Jimsonweed</name>
    <name type="synonym">Common thornapple</name>
    <dbReference type="NCBI Taxonomy" id="4076"/>
    <lineage>
        <taxon>Eukaryota</taxon>
        <taxon>Viridiplantae</taxon>
        <taxon>Streptophyta</taxon>
        <taxon>Embryophyta</taxon>
        <taxon>Tracheophyta</taxon>
        <taxon>Spermatophyta</taxon>
        <taxon>Magnoliopsida</taxon>
        <taxon>eudicotyledons</taxon>
        <taxon>Gunneridae</taxon>
        <taxon>Pentapetalae</taxon>
        <taxon>asterids</taxon>
        <taxon>lamiids</taxon>
        <taxon>Solanales</taxon>
        <taxon>Solanaceae</taxon>
        <taxon>Solanoideae</taxon>
        <taxon>Datureae</taxon>
        <taxon>Datura</taxon>
    </lineage>
</organism>
<dbReference type="InterPro" id="IPR031052">
    <property type="entry name" value="FHY3/FAR1"/>
</dbReference>
<reference evidence="2 3" key="1">
    <citation type="journal article" date="2021" name="BMC Genomics">
        <title>Datura genome reveals duplications of psychoactive alkaloid biosynthetic genes and high mutation rate following tissue culture.</title>
        <authorList>
            <person name="Rajewski A."/>
            <person name="Carter-House D."/>
            <person name="Stajich J."/>
            <person name="Litt A."/>
        </authorList>
    </citation>
    <scope>NUCLEOTIDE SEQUENCE [LARGE SCALE GENOMIC DNA]</scope>
    <source>
        <strain evidence="2">AR-01</strain>
    </source>
</reference>
<dbReference type="EMBL" id="JACEIK010009201">
    <property type="protein sequence ID" value="MCE3052088.1"/>
    <property type="molecule type" value="Genomic_DNA"/>
</dbReference>